<name>A0A445CQC3_ARAHY</name>
<feature type="region of interest" description="Disordered" evidence="7">
    <location>
        <begin position="211"/>
        <end position="231"/>
    </location>
</feature>
<dbReference type="GO" id="GO:0005634">
    <property type="term" value="C:nucleus"/>
    <property type="evidence" value="ECO:0007669"/>
    <property type="project" value="UniProtKB-SubCell"/>
</dbReference>
<evidence type="ECO:0000256" key="5">
    <source>
        <dbReference type="PROSITE-ProRule" id="PRU00325"/>
    </source>
</evidence>
<dbReference type="GO" id="GO:0006355">
    <property type="term" value="P:regulation of DNA-templated transcription"/>
    <property type="evidence" value="ECO:0007669"/>
    <property type="project" value="UniProtKB-UniRule"/>
</dbReference>
<evidence type="ECO:0000256" key="3">
    <source>
        <dbReference type="ARBA" id="ARBA00022771"/>
    </source>
</evidence>
<comment type="function">
    <text evidence="6">Putative transcription activator involved in regulating light control of development.</text>
</comment>
<proteinExistence type="inferred from homology"/>
<evidence type="ECO:0000313" key="10">
    <source>
        <dbReference type="Proteomes" id="UP000289738"/>
    </source>
</evidence>
<evidence type="ECO:0000256" key="4">
    <source>
        <dbReference type="ARBA" id="ARBA00022833"/>
    </source>
</evidence>
<dbReference type="EMBL" id="SDMP01000006">
    <property type="protein sequence ID" value="RYR53107.1"/>
    <property type="molecule type" value="Genomic_DNA"/>
</dbReference>
<comment type="similarity">
    <text evidence="1 6">Belongs to the FHY3/FAR1 family.</text>
</comment>
<feature type="domain" description="SWIM-type" evidence="8">
    <location>
        <begin position="84"/>
        <end position="120"/>
    </location>
</feature>
<evidence type="ECO:0000256" key="1">
    <source>
        <dbReference type="ARBA" id="ARBA00005889"/>
    </source>
</evidence>
<keyword evidence="6" id="KW-0539">Nucleus</keyword>
<dbReference type="PANTHER" id="PTHR31669">
    <property type="entry name" value="PROTEIN FAR1-RELATED SEQUENCE 10-RELATED"/>
    <property type="match status" value="1"/>
</dbReference>
<protein>
    <recommendedName>
        <fullName evidence="6">Protein FAR1-RELATED SEQUENCE</fullName>
    </recommendedName>
</protein>
<dbReference type="AlphaFoldDB" id="A0A445CQC3"/>
<organism evidence="9 10">
    <name type="scientific">Arachis hypogaea</name>
    <name type="common">Peanut</name>
    <dbReference type="NCBI Taxonomy" id="3818"/>
    <lineage>
        <taxon>Eukaryota</taxon>
        <taxon>Viridiplantae</taxon>
        <taxon>Streptophyta</taxon>
        <taxon>Embryophyta</taxon>
        <taxon>Tracheophyta</taxon>
        <taxon>Spermatophyta</taxon>
        <taxon>Magnoliopsida</taxon>
        <taxon>eudicotyledons</taxon>
        <taxon>Gunneridae</taxon>
        <taxon>Pentapetalae</taxon>
        <taxon>rosids</taxon>
        <taxon>fabids</taxon>
        <taxon>Fabales</taxon>
        <taxon>Fabaceae</taxon>
        <taxon>Papilionoideae</taxon>
        <taxon>50 kb inversion clade</taxon>
        <taxon>dalbergioids sensu lato</taxon>
        <taxon>Dalbergieae</taxon>
        <taxon>Pterocarpus clade</taxon>
        <taxon>Arachis</taxon>
    </lineage>
</organism>
<sequence length="279" mass="32397">MKEKNQNFFFELNFQVDHSIKNAFLADAKNKDCVRHVYTHEKFRKVQIQFRGKVNCIARSTQSAIGFMAYKVVELVSNSTFNKFVVTYNSISREVKCQCFFFELRGILCHHSLSALSFERIDKVAPKYILECWSKNIKRRLMHINSSQDEPLLERRSKKFDYLVFRLHNICEFVSKSEDLTGIIHRKKMQEYQAKSKGKCSLSHGDTTLNDINNIQSPPRVRTRGRPKNRLGSNLEKRIASASKKKEKPALSDVTLICFRIGGNVFVHLNLLDGRSKIQ</sequence>
<dbReference type="Pfam" id="PF04434">
    <property type="entry name" value="SWIM"/>
    <property type="match status" value="1"/>
</dbReference>
<keyword evidence="3 5" id="KW-0863">Zinc-finger</keyword>
<evidence type="ECO:0000259" key="8">
    <source>
        <dbReference type="PROSITE" id="PS50966"/>
    </source>
</evidence>
<keyword evidence="2 6" id="KW-0479">Metal-binding</keyword>
<evidence type="ECO:0000256" key="6">
    <source>
        <dbReference type="RuleBase" id="RU367018"/>
    </source>
</evidence>
<evidence type="ECO:0000256" key="7">
    <source>
        <dbReference type="SAM" id="MobiDB-lite"/>
    </source>
</evidence>
<accession>A0A445CQC3</accession>
<comment type="caution">
    <text evidence="9">The sequence shown here is derived from an EMBL/GenBank/DDBJ whole genome shotgun (WGS) entry which is preliminary data.</text>
</comment>
<dbReference type="Proteomes" id="UP000289738">
    <property type="component" value="Chromosome A06"/>
</dbReference>
<keyword evidence="10" id="KW-1185">Reference proteome</keyword>
<dbReference type="PROSITE" id="PS50966">
    <property type="entry name" value="ZF_SWIM"/>
    <property type="match status" value="1"/>
</dbReference>
<dbReference type="SMART" id="SM00575">
    <property type="entry name" value="ZnF_PMZ"/>
    <property type="match status" value="1"/>
</dbReference>
<dbReference type="InterPro" id="IPR006564">
    <property type="entry name" value="Znf_PMZ"/>
</dbReference>
<dbReference type="InterPro" id="IPR031052">
    <property type="entry name" value="FHY3/FAR1"/>
</dbReference>
<dbReference type="InterPro" id="IPR007527">
    <property type="entry name" value="Znf_SWIM"/>
</dbReference>
<keyword evidence="4 6" id="KW-0862">Zinc</keyword>
<reference evidence="9 10" key="1">
    <citation type="submission" date="2019-01" db="EMBL/GenBank/DDBJ databases">
        <title>Sequencing of cultivated peanut Arachis hypogaea provides insights into genome evolution and oil improvement.</title>
        <authorList>
            <person name="Chen X."/>
        </authorList>
    </citation>
    <scope>NUCLEOTIDE SEQUENCE [LARGE SCALE GENOMIC DNA]</scope>
    <source>
        <strain evidence="10">cv. Fuhuasheng</strain>
        <tissue evidence="9">Leaves</tissue>
    </source>
</reference>
<dbReference type="GO" id="GO:0008270">
    <property type="term" value="F:zinc ion binding"/>
    <property type="evidence" value="ECO:0007669"/>
    <property type="project" value="UniProtKB-UniRule"/>
</dbReference>
<gene>
    <name evidence="9" type="ORF">Ahy_A06g028029</name>
</gene>
<comment type="subcellular location">
    <subcellularLocation>
        <location evidence="6">Nucleus</location>
    </subcellularLocation>
</comment>
<dbReference type="PANTHER" id="PTHR31669:SF283">
    <property type="entry name" value="PROTEIN FAR1-RELATED SEQUENCE"/>
    <property type="match status" value="1"/>
</dbReference>
<evidence type="ECO:0000313" key="9">
    <source>
        <dbReference type="EMBL" id="RYR53107.1"/>
    </source>
</evidence>
<evidence type="ECO:0000256" key="2">
    <source>
        <dbReference type="ARBA" id="ARBA00022723"/>
    </source>
</evidence>